<dbReference type="EMBL" id="SDLO01000004">
    <property type="protein sequence ID" value="TDK91888.1"/>
    <property type="molecule type" value="Genomic_DNA"/>
</dbReference>
<dbReference type="OrthoDB" id="4641201at2"/>
<gene>
    <name evidence="2" type="ORF">A5642_28055</name>
    <name evidence="3" type="ORF">EUA03_06575</name>
</gene>
<comment type="caution">
    <text evidence="2">The sequence shown here is derived from an EMBL/GenBank/DDBJ whole genome shotgun (WGS) entry which is preliminary data.</text>
</comment>
<protein>
    <recommendedName>
        <fullName evidence="6">DUF3558 domain-containing protein</fullName>
    </recommendedName>
</protein>
<dbReference type="Proteomes" id="UP000294929">
    <property type="component" value="Unassembled WGS sequence"/>
</dbReference>
<evidence type="ECO:0000313" key="4">
    <source>
        <dbReference type="Proteomes" id="UP000093962"/>
    </source>
</evidence>
<dbReference type="AlphaFoldDB" id="A0A1A0MAU6"/>
<sequence length="138" mass="13981">MTALRARTVIAAAVLAATAITGCQRPPAPGPQAGALTGAPILNTVTAQAVVRDMGAAGLPAANPRDVAKQKCPDIKCIEAIETDTVTVLTFSTTGAAEGYAGATPGTFQAMNIVLQFGPTVTVTDKTAYEQVVNKALL</sequence>
<evidence type="ECO:0000256" key="1">
    <source>
        <dbReference type="SAM" id="SignalP"/>
    </source>
</evidence>
<proteinExistence type="predicted"/>
<evidence type="ECO:0008006" key="6">
    <source>
        <dbReference type="Google" id="ProtNLM"/>
    </source>
</evidence>
<reference evidence="3 5" key="2">
    <citation type="submission" date="2019-01" db="EMBL/GenBank/DDBJ databases">
        <title>High-quality-draft genome sequences of five non-tuberculosis mycobacteriaceae isolated from a nosocomial environment.</title>
        <authorList>
            <person name="Tiago I."/>
            <person name="Alarico S."/>
            <person name="Pereira S.G."/>
            <person name="Coelho C."/>
            <person name="Maranha A."/>
            <person name="Empadinhas N."/>
        </authorList>
    </citation>
    <scope>NUCLEOTIDE SEQUENCE [LARGE SCALE GENOMIC DNA]</scope>
    <source>
        <strain evidence="3 5">24AIII</strain>
    </source>
</reference>
<reference evidence="2 4" key="1">
    <citation type="submission" date="2016-06" db="EMBL/GenBank/DDBJ databases">
        <authorList>
            <person name="Kjaerup R.B."/>
            <person name="Dalgaard T.S."/>
            <person name="Juul-Madsen H.R."/>
        </authorList>
    </citation>
    <scope>NUCLEOTIDE SEQUENCE [LARGE SCALE GENOMIC DNA]</scope>
    <source>
        <strain evidence="2 4">1199456.5</strain>
    </source>
</reference>
<accession>A0A1A0MAU6</accession>
<dbReference type="Proteomes" id="UP000093962">
    <property type="component" value="Unassembled WGS sequence"/>
</dbReference>
<organism evidence="2 4">
    <name type="scientific">Mycolicibacterium mucogenicum</name>
    <name type="common">Mycobacterium mucogenicum</name>
    <dbReference type="NCBI Taxonomy" id="56689"/>
    <lineage>
        <taxon>Bacteria</taxon>
        <taxon>Bacillati</taxon>
        <taxon>Actinomycetota</taxon>
        <taxon>Actinomycetes</taxon>
        <taxon>Mycobacteriales</taxon>
        <taxon>Mycobacteriaceae</taxon>
        <taxon>Mycolicibacterium</taxon>
    </lineage>
</organism>
<feature type="chain" id="PRO_5038215101" description="DUF3558 domain-containing protein" evidence="1">
    <location>
        <begin position="20"/>
        <end position="138"/>
    </location>
</feature>
<dbReference type="RefSeq" id="WP_060999793.1">
    <property type="nucleotide sequence ID" value="NZ_LSKA01000048.1"/>
</dbReference>
<name>A0A1A0MAU6_MYCMU</name>
<feature type="signal peptide" evidence="1">
    <location>
        <begin position="1"/>
        <end position="19"/>
    </location>
</feature>
<keyword evidence="1" id="KW-0732">Signal</keyword>
<dbReference type="EMBL" id="LZSF01000228">
    <property type="protein sequence ID" value="OBA81943.1"/>
    <property type="molecule type" value="Genomic_DNA"/>
</dbReference>
<evidence type="ECO:0000313" key="3">
    <source>
        <dbReference type="EMBL" id="TDK91888.1"/>
    </source>
</evidence>
<evidence type="ECO:0000313" key="2">
    <source>
        <dbReference type="EMBL" id="OBA81943.1"/>
    </source>
</evidence>
<dbReference type="PROSITE" id="PS51257">
    <property type="entry name" value="PROKAR_LIPOPROTEIN"/>
    <property type="match status" value="1"/>
</dbReference>
<evidence type="ECO:0000313" key="5">
    <source>
        <dbReference type="Proteomes" id="UP000294929"/>
    </source>
</evidence>